<evidence type="ECO:0000256" key="1">
    <source>
        <dbReference type="SAM" id="Phobius"/>
    </source>
</evidence>
<dbReference type="RefSeq" id="WP_190908970.1">
    <property type="nucleotide sequence ID" value="NZ_JACJTQ010000063.1"/>
</dbReference>
<evidence type="ECO:0000313" key="2">
    <source>
        <dbReference type="EMBL" id="MBD2694845.1"/>
    </source>
</evidence>
<name>A0ABR8JBF5_9NOST</name>
<sequence>MKIRGNWGCFQIFLSGLVSAIAINYLITGFIDIVFNIDKLLTWLQRSGIAEFIYRLFGGR</sequence>
<keyword evidence="1" id="KW-0812">Transmembrane</keyword>
<reference evidence="2 3" key="1">
    <citation type="journal article" date="2020" name="ISME J.">
        <title>Comparative genomics reveals insights into cyanobacterial evolution and habitat adaptation.</title>
        <authorList>
            <person name="Chen M.Y."/>
            <person name="Teng W.K."/>
            <person name="Zhao L."/>
            <person name="Hu C.X."/>
            <person name="Zhou Y.K."/>
            <person name="Han B.P."/>
            <person name="Song L.R."/>
            <person name="Shu W.S."/>
        </authorList>
    </citation>
    <scope>NUCLEOTIDE SEQUENCE [LARGE SCALE GENOMIC DNA]</scope>
    <source>
        <strain evidence="2 3">FACHB-362</strain>
    </source>
</reference>
<dbReference type="EMBL" id="JACJTQ010000063">
    <property type="protein sequence ID" value="MBD2694845.1"/>
    <property type="molecule type" value="Genomic_DNA"/>
</dbReference>
<protein>
    <submittedName>
        <fullName evidence="2">Uncharacterized protein</fullName>
    </submittedName>
</protein>
<accession>A0ABR8JBF5</accession>
<keyword evidence="3" id="KW-1185">Reference proteome</keyword>
<organism evidence="2 3">
    <name type="scientific">Anabaena catenula FACHB-362</name>
    <dbReference type="NCBI Taxonomy" id="2692877"/>
    <lineage>
        <taxon>Bacteria</taxon>
        <taxon>Bacillati</taxon>
        <taxon>Cyanobacteriota</taxon>
        <taxon>Cyanophyceae</taxon>
        <taxon>Nostocales</taxon>
        <taxon>Nostocaceae</taxon>
        <taxon>Anabaena</taxon>
    </lineage>
</organism>
<keyword evidence="1" id="KW-0472">Membrane</keyword>
<keyword evidence="1" id="KW-1133">Transmembrane helix</keyword>
<comment type="caution">
    <text evidence="2">The sequence shown here is derived from an EMBL/GenBank/DDBJ whole genome shotgun (WGS) entry which is preliminary data.</text>
</comment>
<feature type="transmembrane region" description="Helical" evidence="1">
    <location>
        <begin position="12"/>
        <end position="35"/>
    </location>
</feature>
<gene>
    <name evidence="2" type="ORF">H6G68_24440</name>
</gene>
<proteinExistence type="predicted"/>
<evidence type="ECO:0000313" key="3">
    <source>
        <dbReference type="Proteomes" id="UP000660381"/>
    </source>
</evidence>
<dbReference type="Proteomes" id="UP000660381">
    <property type="component" value="Unassembled WGS sequence"/>
</dbReference>